<gene>
    <name evidence="2" type="ORF">SAMN02745229_01342</name>
</gene>
<keyword evidence="3" id="KW-1185">Reference proteome</keyword>
<keyword evidence="1" id="KW-0812">Transmembrane</keyword>
<feature type="transmembrane region" description="Helical" evidence="1">
    <location>
        <begin position="7"/>
        <end position="29"/>
    </location>
</feature>
<keyword evidence="1" id="KW-0472">Membrane</keyword>
<feature type="transmembrane region" description="Helical" evidence="1">
    <location>
        <begin position="49"/>
        <end position="67"/>
    </location>
</feature>
<dbReference type="OrthoDB" id="1998185at2"/>
<dbReference type="Proteomes" id="UP000184278">
    <property type="component" value="Unassembled WGS sequence"/>
</dbReference>
<dbReference type="AlphaFoldDB" id="A0A1M5XV02"/>
<dbReference type="RefSeq" id="WP_073386526.1">
    <property type="nucleotide sequence ID" value="NZ_FQXK01000010.1"/>
</dbReference>
<proteinExistence type="predicted"/>
<evidence type="ECO:0008006" key="4">
    <source>
        <dbReference type="Google" id="ProtNLM"/>
    </source>
</evidence>
<feature type="transmembrane region" description="Helical" evidence="1">
    <location>
        <begin position="256"/>
        <end position="273"/>
    </location>
</feature>
<feature type="transmembrane region" description="Helical" evidence="1">
    <location>
        <begin position="278"/>
        <end position="297"/>
    </location>
</feature>
<feature type="transmembrane region" description="Helical" evidence="1">
    <location>
        <begin position="79"/>
        <end position="97"/>
    </location>
</feature>
<feature type="transmembrane region" description="Helical" evidence="1">
    <location>
        <begin position="157"/>
        <end position="177"/>
    </location>
</feature>
<feature type="transmembrane region" description="Helical" evidence="1">
    <location>
        <begin position="131"/>
        <end position="150"/>
    </location>
</feature>
<feature type="transmembrane region" description="Helical" evidence="1">
    <location>
        <begin position="234"/>
        <end position="250"/>
    </location>
</feature>
<evidence type="ECO:0000313" key="3">
    <source>
        <dbReference type="Proteomes" id="UP000184278"/>
    </source>
</evidence>
<keyword evidence="1" id="KW-1133">Transmembrane helix</keyword>
<dbReference type="GeneID" id="89511425"/>
<accession>A0A1M5XV02</accession>
<dbReference type="STRING" id="1121131.SAMN02745229_01342"/>
<feature type="transmembrane region" description="Helical" evidence="1">
    <location>
        <begin position="424"/>
        <end position="446"/>
    </location>
</feature>
<feature type="transmembrane region" description="Helical" evidence="1">
    <location>
        <begin position="197"/>
        <end position="222"/>
    </location>
</feature>
<dbReference type="EMBL" id="FQXK01000010">
    <property type="protein sequence ID" value="SHI03651.1"/>
    <property type="molecule type" value="Genomic_DNA"/>
</dbReference>
<feature type="transmembrane region" description="Helical" evidence="1">
    <location>
        <begin position="453"/>
        <end position="472"/>
    </location>
</feature>
<sequence>MKQTLNVFKIIVLIFAIPILLYLSLGSLFINAKLEVSQVSEKTEFVHTLWYLLIAAFIIFIVAIYKLKDKITSLNSAKLSKILIAYTYVFTTCWIIIANVHEGSDQGQVFKAAQQMLGGDFSTFNVDGYMGMYPFQLGLALLYQPFFLLFGNTTAFVWQLINAFLICNIQFFLYKIVCMMTEDKFSINLFLLLEFFDIPLLLFVSFVYGTVIGHSLAITALYFLMKACKKEEHTILNILAATFFITFGALVRNNNLIIIIAMCILVTGCFLGSKRWKLLIFIPLVIISFSVSHKAVFKYYEWACQGQYTNIGYYGQPTALAVAMGLSENDELANGWFNGYTWDKYIELGCDPKVAEEFAIEQISDSLNKFTSSPSYAFSFFAEKLNSMWLNPDFQSLWNSGRHGNYIGESPVIYNLYYGELNMLIESIMSVVMFIIYFGSFLYILLGNKKISWQNMIFAMILIGGFLFHLFWEAKAQYTIVYYVILFPYAAMGYSLLISEHERRKGQH</sequence>
<organism evidence="2 3">
    <name type="scientific">Butyrivibrio fibrisolvens DSM 3071</name>
    <dbReference type="NCBI Taxonomy" id="1121131"/>
    <lineage>
        <taxon>Bacteria</taxon>
        <taxon>Bacillati</taxon>
        <taxon>Bacillota</taxon>
        <taxon>Clostridia</taxon>
        <taxon>Lachnospirales</taxon>
        <taxon>Lachnospiraceae</taxon>
        <taxon>Butyrivibrio</taxon>
    </lineage>
</organism>
<protein>
    <recommendedName>
        <fullName evidence="4">Dolichyl-phosphate-mannose-protein mannosyltransferase</fullName>
    </recommendedName>
</protein>
<evidence type="ECO:0000256" key="1">
    <source>
        <dbReference type="SAM" id="Phobius"/>
    </source>
</evidence>
<reference evidence="3" key="1">
    <citation type="submission" date="2016-11" db="EMBL/GenBank/DDBJ databases">
        <authorList>
            <person name="Varghese N."/>
            <person name="Submissions S."/>
        </authorList>
    </citation>
    <scope>NUCLEOTIDE SEQUENCE [LARGE SCALE GENOMIC DNA]</scope>
    <source>
        <strain evidence="3">DSM 3071</strain>
    </source>
</reference>
<evidence type="ECO:0000313" key="2">
    <source>
        <dbReference type="EMBL" id="SHI03651.1"/>
    </source>
</evidence>
<feature type="transmembrane region" description="Helical" evidence="1">
    <location>
        <begin position="478"/>
        <end position="498"/>
    </location>
</feature>
<name>A0A1M5XV02_BUTFI</name>